<protein>
    <submittedName>
        <fullName evidence="2">Uncharacterized protein</fullName>
    </submittedName>
</protein>
<accession>A0AAD0U3B2</accession>
<dbReference type="SUPFAM" id="SSF56935">
    <property type="entry name" value="Porins"/>
    <property type="match status" value="1"/>
</dbReference>
<feature type="chain" id="PRO_5042274219" evidence="1">
    <location>
        <begin position="23"/>
        <end position="408"/>
    </location>
</feature>
<dbReference type="EMBL" id="CP033065">
    <property type="protein sequence ID" value="AYM87962.1"/>
    <property type="molecule type" value="Genomic_DNA"/>
</dbReference>
<keyword evidence="1" id="KW-0732">Signal</keyword>
<evidence type="ECO:0000313" key="3">
    <source>
        <dbReference type="Proteomes" id="UP000279995"/>
    </source>
</evidence>
<organism evidence="2 3">
    <name type="scientific">Pseudoalteromonas agarivorans</name>
    <dbReference type="NCBI Taxonomy" id="176102"/>
    <lineage>
        <taxon>Bacteria</taxon>
        <taxon>Pseudomonadati</taxon>
        <taxon>Pseudomonadota</taxon>
        <taxon>Gammaproteobacteria</taxon>
        <taxon>Alteromonadales</taxon>
        <taxon>Pseudoalteromonadaceae</taxon>
        <taxon>Pseudoalteromonas</taxon>
    </lineage>
</organism>
<gene>
    <name evidence="2" type="ORF">D9T18_15320</name>
</gene>
<dbReference type="AlphaFoldDB" id="A0AAD0U3B2"/>
<evidence type="ECO:0000313" key="2">
    <source>
        <dbReference type="EMBL" id="AYM87962.1"/>
    </source>
</evidence>
<evidence type="ECO:0000256" key="1">
    <source>
        <dbReference type="SAM" id="SignalP"/>
    </source>
</evidence>
<dbReference type="Proteomes" id="UP000279995">
    <property type="component" value="Chromosome I"/>
</dbReference>
<proteinExistence type="predicted"/>
<sequence length="408" mass="46360">MTIKRKNTVLLGLLFMSLPAFSQVKGLIQVRAVASDDTQSFQDGGIGLYRHGDSSDSILLSQGIIDFKADLSSAWSAHAVVNANQEPNTTLGLSQAYLQYQPLVNSRYKWHVKLGGFYPSMSLENPDIGWTSPYNYTNSAINSWLGEELRTIGGELSIKRPGKRFNSKHSFSVIAAIYKGNDPTGTLLSWRGFALHDRQTTFNESVQFAPIAALNSDELRWQANQVLPFEEVDGRFGYYAGVHWDYLKRSQFRFYYYDNNGDPSIFNRTTGQYAWHTRFSSLAWLYKFTGKTRLIAQLLDGKTEMGANKLIYNRFYSHYLMLSHKAGKHRLSLRYDYFKVDDDDTTAFDPNASHGEGLTATWRYQLTDMVQIGVEGSALHSFVQNRPGSGFAQRISQQQLMANAQWRF</sequence>
<reference evidence="2 3" key="1">
    <citation type="submission" date="2018-10" db="EMBL/GenBank/DDBJ databases">
        <title>Complete Genome Sequence and Transcriptomic Profiles of a Marine Bacterium, Pseudoalteromonas agarivorans Hao 2018.</title>
        <authorList>
            <person name="Hao L."/>
        </authorList>
    </citation>
    <scope>NUCLEOTIDE SEQUENCE [LARGE SCALE GENOMIC DNA]</scope>
    <source>
        <strain evidence="2 3">Hao 2018</strain>
    </source>
</reference>
<dbReference type="RefSeq" id="WP_121638106.1">
    <property type="nucleotide sequence ID" value="NZ_CP033065.1"/>
</dbReference>
<feature type="signal peptide" evidence="1">
    <location>
        <begin position="1"/>
        <end position="22"/>
    </location>
</feature>
<name>A0AAD0U3B2_9GAMM</name>